<name>A0A2I0I8D7_PUNGR</name>
<reference evidence="1 2" key="1">
    <citation type="submission" date="2017-11" db="EMBL/GenBank/DDBJ databases">
        <title>De-novo sequencing of pomegranate (Punica granatum L.) genome.</title>
        <authorList>
            <person name="Akparov Z."/>
            <person name="Amiraslanov A."/>
            <person name="Hajiyeva S."/>
            <person name="Abbasov M."/>
            <person name="Kaur K."/>
            <person name="Hamwieh A."/>
            <person name="Solovyev V."/>
            <person name="Salamov A."/>
            <person name="Braich B."/>
            <person name="Kosarev P."/>
            <person name="Mahmoud A."/>
            <person name="Hajiyev E."/>
            <person name="Babayeva S."/>
            <person name="Izzatullayeva V."/>
            <person name="Mammadov A."/>
            <person name="Mammadov A."/>
            <person name="Sharifova S."/>
            <person name="Ojaghi J."/>
            <person name="Eynullazada K."/>
            <person name="Bayramov B."/>
            <person name="Abdulazimova A."/>
            <person name="Shahmuradov I."/>
        </authorList>
    </citation>
    <scope>NUCLEOTIDE SEQUENCE [LARGE SCALE GENOMIC DNA]</scope>
    <source>
        <strain evidence="2">cv. AG2017</strain>
        <tissue evidence="1">Leaf</tissue>
    </source>
</reference>
<gene>
    <name evidence="1" type="ORF">CRG98_039347</name>
</gene>
<evidence type="ECO:0000313" key="2">
    <source>
        <dbReference type="Proteomes" id="UP000233551"/>
    </source>
</evidence>
<organism evidence="1 2">
    <name type="scientific">Punica granatum</name>
    <name type="common">Pomegranate</name>
    <dbReference type="NCBI Taxonomy" id="22663"/>
    <lineage>
        <taxon>Eukaryota</taxon>
        <taxon>Viridiplantae</taxon>
        <taxon>Streptophyta</taxon>
        <taxon>Embryophyta</taxon>
        <taxon>Tracheophyta</taxon>
        <taxon>Spermatophyta</taxon>
        <taxon>Magnoliopsida</taxon>
        <taxon>eudicotyledons</taxon>
        <taxon>Gunneridae</taxon>
        <taxon>Pentapetalae</taxon>
        <taxon>rosids</taxon>
        <taxon>malvids</taxon>
        <taxon>Myrtales</taxon>
        <taxon>Lythraceae</taxon>
        <taxon>Punica</taxon>
    </lineage>
</organism>
<keyword evidence="2" id="KW-1185">Reference proteome</keyword>
<sequence length="166" mass="18016">MAIGPNWATAGPLLGVNVGPQRSGPGRERERLGRRIVSDELNRPERAGLLGVAATAREDTGDGSEHRLGYAMLGMGFTGVDMAGIEGKSRVFRRDFPKSPTSQSSETRANFLFFLVGSCSFPPELTFYSFNFNSIPFSVKILVDLAENRGNPILRILGWPGITGSR</sequence>
<accession>A0A2I0I8D7</accession>
<comment type="caution">
    <text evidence="1">The sequence shown here is derived from an EMBL/GenBank/DDBJ whole genome shotgun (WGS) entry which is preliminary data.</text>
</comment>
<dbReference type="AlphaFoldDB" id="A0A2I0I8D7"/>
<evidence type="ECO:0000313" key="1">
    <source>
        <dbReference type="EMBL" id="PKI40264.1"/>
    </source>
</evidence>
<dbReference type="Proteomes" id="UP000233551">
    <property type="component" value="Unassembled WGS sequence"/>
</dbReference>
<proteinExistence type="predicted"/>
<protein>
    <submittedName>
        <fullName evidence="1">Uncharacterized protein</fullName>
    </submittedName>
</protein>
<dbReference type="EMBL" id="PGOL01003634">
    <property type="protein sequence ID" value="PKI40264.1"/>
    <property type="molecule type" value="Genomic_DNA"/>
</dbReference>